<organism evidence="9 10">
    <name type="scientific">Sinomicrobium pectinilyticum</name>
    <dbReference type="NCBI Taxonomy" id="1084421"/>
    <lineage>
        <taxon>Bacteria</taxon>
        <taxon>Pseudomonadati</taxon>
        <taxon>Bacteroidota</taxon>
        <taxon>Flavobacteriia</taxon>
        <taxon>Flavobacteriales</taxon>
        <taxon>Flavobacteriaceae</taxon>
        <taxon>Sinomicrobium</taxon>
    </lineage>
</organism>
<keyword evidence="3 7" id="KW-1134">Transmembrane beta strand</keyword>
<keyword evidence="5 7" id="KW-0472">Membrane</keyword>
<dbReference type="Gene3D" id="2.170.130.10">
    <property type="entry name" value="TonB-dependent receptor, plug domain"/>
    <property type="match status" value="1"/>
</dbReference>
<reference evidence="9 10" key="1">
    <citation type="submission" date="2018-10" db="EMBL/GenBank/DDBJ databases">
        <title>Sinomicrobium pectinilyticum sp. nov., a pectinase-producing bacterium isolated from alkaline and saline soil, and emended description of the genus Sinomicrobium.</title>
        <authorList>
            <person name="Cheng B."/>
            <person name="Li C."/>
            <person name="Lai Q."/>
            <person name="Du M."/>
            <person name="Shao Z."/>
            <person name="Xu P."/>
            <person name="Yang C."/>
        </authorList>
    </citation>
    <scope>NUCLEOTIDE SEQUENCE [LARGE SCALE GENOMIC DNA]</scope>
    <source>
        <strain evidence="9 10">5DNS001</strain>
    </source>
</reference>
<comment type="similarity">
    <text evidence="7">Belongs to the TonB-dependent receptor family.</text>
</comment>
<dbReference type="AlphaFoldDB" id="A0A3N0EQQ5"/>
<evidence type="ECO:0000259" key="8">
    <source>
        <dbReference type="Pfam" id="PF07715"/>
    </source>
</evidence>
<dbReference type="SUPFAM" id="SSF49464">
    <property type="entry name" value="Carboxypeptidase regulatory domain-like"/>
    <property type="match status" value="1"/>
</dbReference>
<keyword evidence="10" id="KW-1185">Reference proteome</keyword>
<dbReference type="OrthoDB" id="9768177at2"/>
<dbReference type="InterPro" id="IPR008969">
    <property type="entry name" value="CarboxyPept-like_regulatory"/>
</dbReference>
<evidence type="ECO:0000256" key="7">
    <source>
        <dbReference type="PROSITE-ProRule" id="PRU01360"/>
    </source>
</evidence>
<dbReference type="NCBIfam" id="TIGR04056">
    <property type="entry name" value="OMP_RagA_SusC"/>
    <property type="match status" value="1"/>
</dbReference>
<evidence type="ECO:0000256" key="6">
    <source>
        <dbReference type="ARBA" id="ARBA00023237"/>
    </source>
</evidence>
<dbReference type="Pfam" id="PF13715">
    <property type="entry name" value="CarbopepD_reg_2"/>
    <property type="match status" value="1"/>
</dbReference>
<accession>A0A3N0EQQ5</accession>
<dbReference type="InterPro" id="IPR037066">
    <property type="entry name" value="Plug_dom_sf"/>
</dbReference>
<evidence type="ECO:0000256" key="5">
    <source>
        <dbReference type="ARBA" id="ARBA00023136"/>
    </source>
</evidence>
<dbReference type="InterPro" id="IPR012910">
    <property type="entry name" value="Plug_dom"/>
</dbReference>
<dbReference type="NCBIfam" id="TIGR04057">
    <property type="entry name" value="SusC_RagA_signa"/>
    <property type="match status" value="1"/>
</dbReference>
<name>A0A3N0EQQ5_SINP1</name>
<dbReference type="Pfam" id="PF07715">
    <property type="entry name" value="Plug"/>
    <property type="match status" value="1"/>
</dbReference>
<dbReference type="SUPFAM" id="SSF56935">
    <property type="entry name" value="Porins"/>
    <property type="match status" value="1"/>
</dbReference>
<dbReference type="Proteomes" id="UP000267469">
    <property type="component" value="Unassembled WGS sequence"/>
</dbReference>
<dbReference type="EMBL" id="RJTM01000034">
    <property type="protein sequence ID" value="RNL90132.1"/>
    <property type="molecule type" value="Genomic_DNA"/>
</dbReference>
<dbReference type="GO" id="GO:0009279">
    <property type="term" value="C:cell outer membrane"/>
    <property type="evidence" value="ECO:0007669"/>
    <property type="project" value="UniProtKB-SubCell"/>
</dbReference>
<dbReference type="InterPro" id="IPR023997">
    <property type="entry name" value="TonB-dep_OMP_SusC/RagA_CS"/>
</dbReference>
<keyword evidence="4 7" id="KW-0812">Transmembrane</keyword>
<sequence length="978" mass="108331">MEKPLPQAQTNQDVQQYELNGTVTDMQGSPLAGVTIRIKDTRRGTLSDTDGTYSIEVSPVDILIFSYMGFKKVEIPLNGRENVNVRMEEDIMSLEGVEVNAGYYTVRDRERTGNIKRVTSKDIEMQPVVNPLQALQGRMAGVEVVQANSIPGSATTIQIRGRNSLRTEGNLPLYIIDGVPINSSPITAGGILSLTGVDPLNTLNLSNIESIEVLKDADATAIYGSRGANGVILITTKKGKEGKTSMNINMYSGVGKVSSTIKMLDTEQYLEMRKEAFANDGATPTSSSAPDLVLWDQGRYTDWQKELLGGSAFITDLQASVSGGNANTSFLFGGAYHKEGTVFPGDFGYQKITGNFNLNHTSSDKKFRVILSTNYGIDKNKQFNDAIFVQNTILLAPNAPSLTDENGNLNWENSTWENPLGSLRRTQDITSNNFVTNAVLSYQLFPGFSLKTNFGYTNLNSEQVMKNPLSSYDPAFPWVNSTNLRTTKRQSWIIEPQAVYSKEIGRGNLEALLGATFQKSTANILSMSGSDFADDSLLGNLAAAADSGISTQEDIEYAYTAVFGRIGYNWKRKYFLNLTGRRDGSSRFGPNKRFANFGAIGGAWIFSEEPYIRRSIPFLSFGKLRGSFGTTGSDQIADYGYYDTYAPTNAGGLYPTQLVNPDYSWEVNKKFEGAVELGFIQDRFLFSASWYRNRSSNQLVGYSLPAMTGFTSIQANLPATVQNTGWELEMTTTNIQSTDFSWRTSFNITFPKNKLVEFQNIEQSSYANTYRVGESLYSAILYQSIGVNPETGLYEVLDVNEDGRFDFNDRIVIKDLGRKYYGGLNNRINYKSFGLEFLVEFAKQLGRNQFSMFGTPGRLAENQPTEIMDRWTQEGDIANTQMFSQSFTGNTAYTRTTGSNLAIGDASFIRLKTLSLSYQIPSAYISMVGFNTCKIYFHAQNLFTLTNYSGLDPQSSRLGSAQFFPALRTFTGGIQLTF</sequence>
<dbReference type="InterPro" id="IPR023996">
    <property type="entry name" value="TonB-dep_OMP_SusC/RagA"/>
</dbReference>
<protein>
    <submittedName>
        <fullName evidence="9">SusC/RagA family TonB-linked outer membrane protein</fullName>
    </submittedName>
</protein>
<comment type="caution">
    <text evidence="9">The sequence shown here is derived from an EMBL/GenBank/DDBJ whole genome shotgun (WGS) entry which is preliminary data.</text>
</comment>
<dbReference type="Gene3D" id="2.40.170.20">
    <property type="entry name" value="TonB-dependent receptor, beta-barrel domain"/>
    <property type="match status" value="1"/>
</dbReference>
<evidence type="ECO:0000313" key="10">
    <source>
        <dbReference type="Proteomes" id="UP000267469"/>
    </source>
</evidence>
<dbReference type="PROSITE" id="PS52016">
    <property type="entry name" value="TONB_DEPENDENT_REC_3"/>
    <property type="match status" value="1"/>
</dbReference>
<dbReference type="Gene3D" id="2.60.40.1120">
    <property type="entry name" value="Carboxypeptidase-like, regulatory domain"/>
    <property type="match status" value="1"/>
</dbReference>
<proteinExistence type="inferred from homology"/>
<comment type="subcellular location">
    <subcellularLocation>
        <location evidence="1 7">Cell outer membrane</location>
        <topology evidence="1 7">Multi-pass membrane protein</topology>
    </subcellularLocation>
</comment>
<evidence type="ECO:0000256" key="3">
    <source>
        <dbReference type="ARBA" id="ARBA00022452"/>
    </source>
</evidence>
<feature type="domain" description="TonB-dependent receptor plug" evidence="8">
    <location>
        <begin position="109"/>
        <end position="231"/>
    </location>
</feature>
<keyword evidence="6 7" id="KW-0998">Cell outer membrane</keyword>
<gene>
    <name evidence="9" type="ORF">ED312_06675</name>
</gene>
<evidence type="ECO:0000256" key="1">
    <source>
        <dbReference type="ARBA" id="ARBA00004571"/>
    </source>
</evidence>
<dbReference type="InterPro" id="IPR036942">
    <property type="entry name" value="Beta-barrel_TonB_sf"/>
</dbReference>
<evidence type="ECO:0000256" key="4">
    <source>
        <dbReference type="ARBA" id="ARBA00022692"/>
    </source>
</evidence>
<dbReference type="InterPro" id="IPR039426">
    <property type="entry name" value="TonB-dep_rcpt-like"/>
</dbReference>
<keyword evidence="2 7" id="KW-0813">Transport</keyword>
<evidence type="ECO:0000256" key="2">
    <source>
        <dbReference type="ARBA" id="ARBA00022448"/>
    </source>
</evidence>
<evidence type="ECO:0000313" key="9">
    <source>
        <dbReference type="EMBL" id="RNL90132.1"/>
    </source>
</evidence>